<evidence type="ECO:0008006" key="4">
    <source>
        <dbReference type="Google" id="ProtNLM"/>
    </source>
</evidence>
<evidence type="ECO:0000313" key="2">
    <source>
        <dbReference type="EMBL" id="CAK7333117.1"/>
    </source>
</evidence>
<keyword evidence="3" id="KW-1185">Reference proteome</keyword>
<dbReference type="EMBL" id="CAWUPB010000913">
    <property type="protein sequence ID" value="CAK7333117.1"/>
    <property type="molecule type" value="Genomic_DNA"/>
</dbReference>
<feature type="non-terminal residue" evidence="2">
    <location>
        <position position="1"/>
    </location>
</feature>
<name>A0AAV1REC3_9ROSI</name>
<dbReference type="AlphaFoldDB" id="A0AAV1REC3"/>
<feature type="region of interest" description="Disordered" evidence="1">
    <location>
        <begin position="130"/>
        <end position="152"/>
    </location>
</feature>
<proteinExistence type="predicted"/>
<accession>A0AAV1REC3</accession>
<evidence type="ECO:0000256" key="1">
    <source>
        <dbReference type="SAM" id="MobiDB-lite"/>
    </source>
</evidence>
<organism evidence="2 3">
    <name type="scientific">Dovyalis caffra</name>
    <dbReference type="NCBI Taxonomy" id="77055"/>
    <lineage>
        <taxon>Eukaryota</taxon>
        <taxon>Viridiplantae</taxon>
        <taxon>Streptophyta</taxon>
        <taxon>Embryophyta</taxon>
        <taxon>Tracheophyta</taxon>
        <taxon>Spermatophyta</taxon>
        <taxon>Magnoliopsida</taxon>
        <taxon>eudicotyledons</taxon>
        <taxon>Gunneridae</taxon>
        <taxon>Pentapetalae</taxon>
        <taxon>rosids</taxon>
        <taxon>fabids</taxon>
        <taxon>Malpighiales</taxon>
        <taxon>Salicaceae</taxon>
        <taxon>Flacourtieae</taxon>
        <taxon>Dovyalis</taxon>
    </lineage>
</organism>
<comment type="caution">
    <text evidence="2">The sequence shown here is derived from an EMBL/GenBank/DDBJ whole genome shotgun (WGS) entry which is preliminary data.</text>
</comment>
<protein>
    <recommendedName>
        <fullName evidence="4">Prolactin receptor</fullName>
    </recommendedName>
</protein>
<reference evidence="2 3" key="1">
    <citation type="submission" date="2024-01" db="EMBL/GenBank/DDBJ databases">
        <authorList>
            <person name="Waweru B."/>
        </authorList>
    </citation>
    <scope>NUCLEOTIDE SEQUENCE [LARGE SCALE GENOMIC DNA]</scope>
</reference>
<sequence length="152" mass="17454">GKARYTNFTNRPSPQYINWPSNDNGYKWNPQNNTRETFLELPSETRNCKIEALRIASSPSHMVQVLKSQQFQLNQADKQQQHARTTTQDPSHFVFTVQEAMHEHEKAREFNNPACTVIFGISQQLPSHEAQHVGSRLEVPKEGTEPVTIKPE</sequence>
<gene>
    <name evidence="2" type="ORF">DCAF_LOCUS9324</name>
</gene>
<evidence type="ECO:0000313" key="3">
    <source>
        <dbReference type="Proteomes" id="UP001314170"/>
    </source>
</evidence>
<dbReference type="Proteomes" id="UP001314170">
    <property type="component" value="Unassembled WGS sequence"/>
</dbReference>